<dbReference type="PROSITE" id="PS00196">
    <property type="entry name" value="COPPER_BLUE"/>
    <property type="match status" value="1"/>
</dbReference>
<dbReference type="NCBIfam" id="TIGR02695">
    <property type="entry name" value="azurin"/>
    <property type="match status" value="1"/>
</dbReference>
<evidence type="ECO:0000259" key="6">
    <source>
        <dbReference type="Pfam" id="PF00127"/>
    </source>
</evidence>
<evidence type="ECO:0000313" key="8">
    <source>
        <dbReference type="Proteomes" id="UP000257004"/>
    </source>
</evidence>
<comment type="caution">
    <text evidence="7">The sequence shown here is derived from an EMBL/GenBank/DDBJ whole genome shotgun (WGS) entry which is preliminary data.</text>
</comment>
<feature type="region of interest" description="Disordered" evidence="5">
    <location>
        <begin position="23"/>
        <end position="46"/>
    </location>
</feature>
<evidence type="ECO:0000256" key="2">
    <source>
        <dbReference type="ARBA" id="ARBA00022723"/>
    </source>
</evidence>
<gene>
    <name evidence="7" type="ORF">BD847_0362</name>
</gene>
<proteinExistence type="predicted"/>
<sequence>MNTRNKLSLLILMGFLAVTSCGKKETAPTEQPTEATDTYTEGEAAPTAAATEENVLVIEGNDQMQYNLNELKAVAGKPIKLTLKHVGKIPKEAMGHNLVILQEGTDQAAFALKANDAKATDYIPESEKASVIAHTKLLGGGEEDTIEFTIDKKGSYPFICSFPGHVAMMKGVLIVE</sequence>
<keyword evidence="3" id="KW-0249">Electron transport</keyword>
<dbReference type="PANTHER" id="PTHR38439">
    <property type="entry name" value="AURACYANIN-B"/>
    <property type="match status" value="1"/>
</dbReference>
<dbReference type="OrthoDB" id="9814063at2"/>
<dbReference type="Pfam" id="PF00127">
    <property type="entry name" value="Copper-bind"/>
    <property type="match status" value="1"/>
</dbReference>
<dbReference type="InterPro" id="IPR014068">
    <property type="entry name" value="Azurin"/>
</dbReference>
<feature type="domain" description="Blue (type 1) copper" evidence="6">
    <location>
        <begin position="57"/>
        <end position="176"/>
    </location>
</feature>
<dbReference type="PROSITE" id="PS51257">
    <property type="entry name" value="PROKAR_LIPOPROTEIN"/>
    <property type="match status" value="1"/>
</dbReference>
<evidence type="ECO:0000256" key="5">
    <source>
        <dbReference type="SAM" id="MobiDB-lite"/>
    </source>
</evidence>
<protein>
    <submittedName>
        <fullName evidence="7">Azurin</fullName>
    </submittedName>
</protein>
<keyword evidence="1" id="KW-0813">Transport</keyword>
<dbReference type="InterPro" id="IPR008972">
    <property type="entry name" value="Cupredoxin"/>
</dbReference>
<dbReference type="Proteomes" id="UP000257004">
    <property type="component" value="Unassembled WGS sequence"/>
</dbReference>
<dbReference type="CDD" id="cd13922">
    <property type="entry name" value="Azurin"/>
    <property type="match status" value="1"/>
</dbReference>
<evidence type="ECO:0000256" key="4">
    <source>
        <dbReference type="ARBA" id="ARBA00023008"/>
    </source>
</evidence>
<dbReference type="PANTHER" id="PTHR38439:SF2">
    <property type="entry name" value="OUTER MEMBRANE PROTEIN H.8"/>
    <property type="match status" value="1"/>
</dbReference>
<accession>A0A3D9FZS5</accession>
<evidence type="ECO:0000256" key="3">
    <source>
        <dbReference type="ARBA" id="ARBA00022982"/>
    </source>
</evidence>
<reference evidence="7 8" key="1">
    <citation type="submission" date="2018-07" db="EMBL/GenBank/DDBJ databases">
        <title>Genomic Encyclopedia of Archaeal and Bacterial Type Strains, Phase II (KMG-II): from individual species to whole genera.</title>
        <authorList>
            <person name="Goeker M."/>
        </authorList>
    </citation>
    <scope>NUCLEOTIDE SEQUENCE [LARGE SCALE GENOMIC DNA]</scope>
    <source>
        <strain evidence="7 8">DSM 25795</strain>
    </source>
</reference>
<keyword evidence="8" id="KW-1185">Reference proteome</keyword>
<dbReference type="GO" id="GO:0005507">
    <property type="term" value="F:copper ion binding"/>
    <property type="evidence" value="ECO:0007669"/>
    <property type="project" value="InterPro"/>
</dbReference>
<keyword evidence="4" id="KW-0186">Copper</keyword>
<dbReference type="Gene3D" id="2.60.40.420">
    <property type="entry name" value="Cupredoxins - blue copper proteins"/>
    <property type="match status" value="1"/>
</dbReference>
<organism evidence="7 8">
    <name type="scientific">Flavobacterium cutihirudinis</name>
    <dbReference type="NCBI Taxonomy" id="1265740"/>
    <lineage>
        <taxon>Bacteria</taxon>
        <taxon>Pseudomonadati</taxon>
        <taxon>Bacteroidota</taxon>
        <taxon>Flavobacteriia</taxon>
        <taxon>Flavobacteriales</taxon>
        <taxon>Flavobacteriaceae</taxon>
        <taxon>Flavobacterium</taxon>
    </lineage>
</organism>
<name>A0A3D9FZS5_9FLAO</name>
<dbReference type="InterPro" id="IPR050845">
    <property type="entry name" value="Cu-binding_ET"/>
</dbReference>
<dbReference type="InterPro" id="IPR000923">
    <property type="entry name" value="BlueCu_1"/>
</dbReference>
<evidence type="ECO:0000256" key="1">
    <source>
        <dbReference type="ARBA" id="ARBA00022448"/>
    </source>
</evidence>
<dbReference type="AlphaFoldDB" id="A0A3D9FZS5"/>
<feature type="compositionally biased region" description="Low complexity" evidence="5">
    <location>
        <begin position="28"/>
        <end position="46"/>
    </location>
</feature>
<dbReference type="GO" id="GO:0009055">
    <property type="term" value="F:electron transfer activity"/>
    <property type="evidence" value="ECO:0007669"/>
    <property type="project" value="InterPro"/>
</dbReference>
<dbReference type="EMBL" id="QRDQ01000007">
    <property type="protein sequence ID" value="RED26444.1"/>
    <property type="molecule type" value="Genomic_DNA"/>
</dbReference>
<dbReference type="RefSeq" id="WP_115886540.1">
    <property type="nucleotide sequence ID" value="NZ_QRDQ01000007.1"/>
</dbReference>
<evidence type="ECO:0000313" key="7">
    <source>
        <dbReference type="EMBL" id="RED26444.1"/>
    </source>
</evidence>
<dbReference type="InterPro" id="IPR028871">
    <property type="entry name" value="BlueCu_1_BS"/>
</dbReference>
<dbReference type="SUPFAM" id="SSF49503">
    <property type="entry name" value="Cupredoxins"/>
    <property type="match status" value="1"/>
</dbReference>
<keyword evidence="2" id="KW-0479">Metal-binding</keyword>